<dbReference type="OrthoDB" id="6612143at2759"/>
<dbReference type="Pfam" id="PF00078">
    <property type="entry name" value="RVT_1"/>
    <property type="match status" value="1"/>
</dbReference>
<name>A0A2I0UAA4_LIMLA</name>
<organism evidence="2 3">
    <name type="scientific">Limosa lapponica baueri</name>
    <dbReference type="NCBI Taxonomy" id="1758121"/>
    <lineage>
        <taxon>Eukaryota</taxon>
        <taxon>Metazoa</taxon>
        <taxon>Chordata</taxon>
        <taxon>Craniata</taxon>
        <taxon>Vertebrata</taxon>
        <taxon>Euteleostomi</taxon>
        <taxon>Archelosauria</taxon>
        <taxon>Archosauria</taxon>
        <taxon>Dinosauria</taxon>
        <taxon>Saurischia</taxon>
        <taxon>Theropoda</taxon>
        <taxon>Coelurosauria</taxon>
        <taxon>Aves</taxon>
        <taxon>Neognathae</taxon>
        <taxon>Neoaves</taxon>
        <taxon>Charadriiformes</taxon>
        <taxon>Scolopacidae</taxon>
        <taxon>Limosa</taxon>
    </lineage>
</organism>
<dbReference type="EMBL" id="KZ505945">
    <property type="protein sequence ID" value="PKU42965.1"/>
    <property type="molecule type" value="Genomic_DNA"/>
</dbReference>
<sequence length="273" mass="31287">MHQCGLGADLLESTSEEKDPRVLVDSRMTMSQQYALMAKEANGILGCIRKSVTSRSREVILPLCSALNKPEIFCNTGKSVMVLCSVSTGHVPQGSVLGPVRFNIFINDLDKGIECTLSKFADDTKLGRNVDLLEGRKGLQQDLDRLDRWTEANGMRFNKVKCWILHLGHNKLMQCYKLVRDLEKKSYEEWLRELELLSLEKRTLRGHLTALYNYLKGGCSEVEVGRFSQVKGNRTRGNGFNLHQGRFRLDIRKNFFTERVVKHWNRLPREVVE</sequence>
<protein>
    <recommendedName>
        <fullName evidence="1">Reverse transcriptase domain-containing protein</fullName>
    </recommendedName>
</protein>
<feature type="domain" description="Reverse transcriptase" evidence="1">
    <location>
        <begin position="90"/>
        <end position="166"/>
    </location>
</feature>
<dbReference type="Proteomes" id="UP000233556">
    <property type="component" value="Unassembled WGS sequence"/>
</dbReference>
<reference evidence="3" key="1">
    <citation type="submission" date="2017-11" db="EMBL/GenBank/DDBJ databases">
        <authorList>
            <person name="Lima N.C."/>
            <person name="Parody-Merino A.M."/>
            <person name="Battley P.F."/>
            <person name="Fidler A.E."/>
            <person name="Prosdocimi F."/>
        </authorList>
    </citation>
    <scope>NUCLEOTIDE SEQUENCE [LARGE SCALE GENOMIC DNA]</scope>
</reference>
<evidence type="ECO:0000313" key="3">
    <source>
        <dbReference type="Proteomes" id="UP000233556"/>
    </source>
</evidence>
<gene>
    <name evidence="2" type="ORF">llap_6726</name>
</gene>
<evidence type="ECO:0000313" key="2">
    <source>
        <dbReference type="EMBL" id="PKU42965.1"/>
    </source>
</evidence>
<dbReference type="InterPro" id="IPR000477">
    <property type="entry name" value="RT_dom"/>
</dbReference>
<dbReference type="AlphaFoldDB" id="A0A2I0UAA4"/>
<dbReference type="PANTHER" id="PTHR33332">
    <property type="entry name" value="REVERSE TRANSCRIPTASE DOMAIN-CONTAINING PROTEIN"/>
    <property type="match status" value="1"/>
</dbReference>
<reference evidence="3" key="2">
    <citation type="submission" date="2017-12" db="EMBL/GenBank/DDBJ databases">
        <title>Genome sequence of the Bar-tailed Godwit (Limosa lapponica baueri).</title>
        <authorList>
            <person name="Lima N.C.B."/>
            <person name="Parody-Merino A.M."/>
            <person name="Battley P.F."/>
            <person name="Fidler A.E."/>
            <person name="Prosdocimi F."/>
        </authorList>
    </citation>
    <scope>NUCLEOTIDE SEQUENCE [LARGE SCALE GENOMIC DNA]</scope>
</reference>
<keyword evidence="3" id="KW-1185">Reference proteome</keyword>
<proteinExistence type="predicted"/>
<evidence type="ECO:0000259" key="1">
    <source>
        <dbReference type="Pfam" id="PF00078"/>
    </source>
</evidence>
<accession>A0A2I0UAA4</accession>